<keyword evidence="2" id="KW-0963">Cytoplasm</keyword>
<feature type="compositionally biased region" description="Acidic residues" evidence="6">
    <location>
        <begin position="685"/>
        <end position="697"/>
    </location>
</feature>
<comment type="subcellular location">
    <subcellularLocation>
        <location evidence="1">Cytoplasm</location>
        <location evidence="1">Cytoskeleton</location>
        <location evidence="1">Cilium axoneme</location>
    </subcellularLocation>
</comment>
<protein>
    <recommendedName>
        <fullName evidence="9">Radial spokehead-like protein</fullName>
    </recommendedName>
</protein>
<evidence type="ECO:0000256" key="1">
    <source>
        <dbReference type="ARBA" id="ARBA00004430"/>
    </source>
</evidence>
<dbReference type="PANTHER" id="PTHR13159:SF0">
    <property type="entry name" value="RADIAL SPOKE HEAD 6 HOMOLOG A"/>
    <property type="match status" value="1"/>
</dbReference>
<feature type="compositionally biased region" description="Basic and acidic residues" evidence="6">
    <location>
        <begin position="650"/>
        <end position="663"/>
    </location>
</feature>
<gene>
    <name evidence="7" type="ORF">BCR33DRAFT_845521</name>
</gene>
<feature type="region of interest" description="Disordered" evidence="6">
    <location>
        <begin position="504"/>
        <end position="569"/>
    </location>
</feature>
<keyword evidence="4" id="KW-0206">Cytoskeleton</keyword>
<evidence type="ECO:0000256" key="5">
    <source>
        <dbReference type="ARBA" id="ARBA00023273"/>
    </source>
</evidence>
<dbReference type="Pfam" id="PF04712">
    <property type="entry name" value="Radial_spoke"/>
    <property type="match status" value="1"/>
</dbReference>
<dbReference type="PANTHER" id="PTHR13159">
    <property type="entry name" value="RADIAL SPOKEHEAD-RELATED"/>
    <property type="match status" value="1"/>
</dbReference>
<sequence>MADEQPPADAPPAEEVPATEEAAAPVEAAPVADAPAATEAPVEAAAPVSVSDAEPQQAAAATAATTDAPPESAAVADASNPAPPALPPPSPEEAAQLLPPPQPVQTLVESTTPHLKRKDVYHKPAEDLPEDVEFQLARAYLLQNSEKSEMNIYDHLTLTVMRVLETRPKNPIDIFESISSEIKRSKFRSVDPLSAVFKPAFDSVPGVKVAKAQLKLYEQPPQEEAPDEGLGEIPDIMDLSNLWEWAGVSFGREETFMLFLSLRKLVAEKPLKSVRLWGKIHGLNASYIITEGELKDGAEDEDGPIANGVVDPEAIAAAEAAAAEAAAAEAPAAAAEGEGAPPAAPVEDPTLPKPKQKIIPPLPKEERIGVNRYVYYVCAYPGAPWIRLPDVIPEKLQISRKIRKYFTGDLKHQIISYPKFEANEAQYLRCQIARISAATVASPAGYYTFDPEDEGNEEEGHQPTIIINPEFEGLQNDSLLLLSNWVHHVPYILPQGRVTWENPYASLSKGGEDGEDEGDDEEKEEGEGGEEEEDPAATAEPETGPPLLTPLASDEDAAEGGPAWVTRPCSTLSPVKFTPVTLRSTRWPGAVIVAYNDKFANIYVGDGHGDIPKGGFLSDGLLLPPVLGEVAKEFVVVEKEENPDDPENPIVKEHGMVEQKDPTVEEEDAFEEAKRAKEEEAKEAAEEEAEAPEEEDE</sequence>
<organism evidence="7 8">
    <name type="scientific">Rhizoclosmatium globosum</name>
    <dbReference type="NCBI Taxonomy" id="329046"/>
    <lineage>
        <taxon>Eukaryota</taxon>
        <taxon>Fungi</taxon>
        <taxon>Fungi incertae sedis</taxon>
        <taxon>Chytridiomycota</taxon>
        <taxon>Chytridiomycota incertae sedis</taxon>
        <taxon>Chytridiomycetes</taxon>
        <taxon>Chytridiales</taxon>
        <taxon>Chytriomycetaceae</taxon>
        <taxon>Rhizoclosmatium</taxon>
    </lineage>
</organism>
<feature type="compositionally biased region" description="Low complexity" evidence="6">
    <location>
        <begin position="329"/>
        <end position="341"/>
    </location>
</feature>
<evidence type="ECO:0008006" key="9">
    <source>
        <dbReference type="Google" id="ProtNLM"/>
    </source>
</evidence>
<evidence type="ECO:0000256" key="3">
    <source>
        <dbReference type="ARBA" id="ARBA00023069"/>
    </source>
</evidence>
<comment type="caution">
    <text evidence="7">The sequence shown here is derived from an EMBL/GenBank/DDBJ whole genome shotgun (WGS) entry which is preliminary data.</text>
</comment>
<keyword evidence="8" id="KW-1185">Reference proteome</keyword>
<accession>A0A1Y2CZE3</accession>
<dbReference type="AlphaFoldDB" id="A0A1Y2CZE3"/>
<feature type="region of interest" description="Disordered" evidence="6">
    <location>
        <begin position="639"/>
        <end position="697"/>
    </location>
</feature>
<feature type="compositionally biased region" description="Pro residues" evidence="6">
    <location>
        <begin position="81"/>
        <end position="91"/>
    </location>
</feature>
<reference evidence="7 8" key="1">
    <citation type="submission" date="2016-07" db="EMBL/GenBank/DDBJ databases">
        <title>Pervasive Adenine N6-methylation of Active Genes in Fungi.</title>
        <authorList>
            <consortium name="DOE Joint Genome Institute"/>
            <person name="Mondo S.J."/>
            <person name="Dannebaum R.O."/>
            <person name="Kuo R.C."/>
            <person name="Labutti K."/>
            <person name="Haridas S."/>
            <person name="Kuo A."/>
            <person name="Salamov A."/>
            <person name="Ahrendt S.R."/>
            <person name="Lipzen A."/>
            <person name="Sullivan W."/>
            <person name="Andreopoulos W.B."/>
            <person name="Clum A."/>
            <person name="Lindquist E."/>
            <person name="Daum C."/>
            <person name="Ramamoorthy G.K."/>
            <person name="Gryganskyi A."/>
            <person name="Culley D."/>
            <person name="Magnuson J.K."/>
            <person name="James T.Y."/>
            <person name="O'Malley M.A."/>
            <person name="Stajich J.E."/>
            <person name="Spatafora J.W."/>
            <person name="Visel A."/>
            <person name="Grigoriev I.V."/>
        </authorList>
    </citation>
    <scope>NUCLEOTIDE SEQUENCE [LARGE SCALE GENOMIC DNA]</scope>
    <source>
        <strain evidence="7 8">JEL800</strain>
    </source>
</reference>
<keyword evidence="5" id="KW-0966">Cell projection</keyword>
<name>A0A1Y2CZE3_9FUNG</name>
<keyword evidence="3" id="KW-0969">Cilium</keyword>
<feature type="compositionally biased region" description="Low complexity" evidence="6">
    <location>
        <begin position="1"/>
        <end position="80"/>
    </location>
</feature>
<dbReference type="STRING" id="329046.A0A1Y2CZE3"/>
<dbReference type="InterPro" id="IPR006802">
    <property type="entry name" value="Radial_spoke"/>
</dbReference>
<dbReference type="GO" id="GO:0001534">
    <property type="term" value="C:radial spoke"/>
    <property type="evidence" value="ECO:0007669"/>
    <property type="project" value="InterPro"/>
</dbReference>
<dbReference type="CDD" id="cd22963">
    <property type="entry name" value="DD_CrRSP4-like"/>
    <property type="match status" value="1"/>
</dbReference>
<evidence type="ECO:0000256" key="4">
    <source>
        <dbReference type="ARBA" id="ARBA00023212"/>
    </source>
</evidence>
<dbReference type="GO" id="GO:0035082">
    <property type="term" value="P:axoneme assembly"/>
    <property type="evidence" value="ECO:0007669"/>
    <property type="project" value="TreeGrafter"/>
</dbReference>
<feature type="compositionally biased region" description="Basic and acidic residues" evidence="6">
    <location>
        <begin position="671"/>
        <end position="684"/>
    </location>
</feature>
<feature type="region of interest" description="Disordered" evidence="6">
    <location>
        <begin position="1"/>
        <end position="98"/>
    </location>
</feature>
<evidence type="ECO:0000313" key="8">
    <source>
        <dbReference type="Proteomes" id="UP000193642"/>
    </source>
</evidence>
<feature type="compositionally biased region" description="Acidic residues" evidence="6">
    <location>
        <begin position="513"/>
        <end position="535"/>
    </location>
</feature>
<dbReference type="Proteomes" id="UP000193642">
    <property type="component" value="Unassembled WGS sequence"/>
</dbReference>
<evidence type="ECO:0000256" key="2">
    <source>
        <dbReference type="ARBA" id="ARBA00022490"/>
    </source>
</evidence>
<dbReference type="OrthoDB" id="272202at2759"/>
<feature type="region of interest" description="Disordered" evidence="6">
    <location>
        <begin position="329"/>
        <end position="359"/>
    </location>
</feature>
<dbReference type="EMBL" id="MCGO01000003">
    <property type="protein sequence ID" value="ORY52327.1"/>
    <property type="molecule type" value="Genomic_DNA"/>
</dbReference>
<evidence type="ECO:0000256" key="6">
    <source>
        <dbReference type="SAM" id="MobiDB-lite"/>
    </source>
</evidence>
<proteinExistence type="predicted"/>
<dbReference type="GO" id="GO:0060294">
    <property type="term" value="P:cilium movement involved in cell motility"/>
    <property type="evidence" value="ECO:0007669"/>
    <property type="project" value="InterPro"/>
</dbReference>
<evidence type="ECO:0000313" key="7">
    <source>
        <dbReference type="EMBL" id="ORY52327.1"/>
    </source>
</evidence>